<evidence type="ECO:0000256" key="1">
    <source>
        <dbReference type="SAM" id="MobiDB-lite"/>
    </source>
</evidence>
<gene>
    <name evidence="2" type="ORF">E2C01_097019</name>
</gene>
<evidence type="ECO:0000313" key="3">
    <source>
        <dbReference type="Proteomes" id="UP000324222"/>
    </source>
</evidence>
<dbReference type="AlphaFoldDB" id="A0A5B7K4L7"/>
<organism evidence="2 3">
    <name type="scientific">Portunus trituberculatus</name>
    <name type="common">Swimming crab</name>
    <name type="synonym">Neptunus trituberculatus</name>
    <dbReference type="NCBI Taxonomy" id="210409"/>
    <lineage>
        <taxon>Eukaryota</taxon>
        <taxon>Metazoa</taxon>
        <taxon>Ecdysozoa</taxon>
        <taxon>Arthropoda</taxon>
        <taxon>Crustacea</taxon>
        <taxon>Multicrustacea</taxon>
        <taxon>Malacostraca</taxon>
        <taxon>Eumalacostraca</taxon>
        <taxon>Eucarida</taxon>
        <taxon>Decapoda</taxon>
        <taxon>Pleocyemata</taxon>
        <taxon>Brachyura</taxon>
        <taxon>Eubrachyura</taxon>
        <taxon>Portunoidea</taxon>
        <taxon>Portunidae</taxon>
        <taxon>Portuninae</taxon>
        <taxon>Portunus</taxon>
    </lineage>
</organism>
<name>A0A5B7K4L7_PORTR</name>
<dbReference type="Proteomes" id="UP000324222">
    <property type="component" value="Unassembled WGS sequence"/>
</dbReference>
<comment type="caution">
    <text evidence="2">The sequence shown here is derived from an EMBL/GenBank/DDBJ whole genome shotgun (WGS) entry which is preliminary data.</text>
</comment>
<evidence type="ECO:0000313" key="2">
    <source>
        <dbReference type="EMBL" id="MPD01487.1"/>
    </source>
</evidence>
<protein>
    <submittedName>
        <fullName evidence="2">Uncharacterized protein</fullName>
    </submittedName>
</protein>
<sequence>MPRPRPHLGGGLTPQDRWVITGSVNSVSVEARGGGAATQPFLPPVHLVYASLTDPRRPGHHYRLPLAPTSLGANLPPADSRPSSPVKEPEPERSGARLQYQCVVVNLEFTIK</sequence>
<dbReference type="EMBL" id="VSRR010127329">
    <property type="protein sequence ID" value="MPD01487.1"/>
    <property type="molecule type" value="Genomic_DNA"/>
</dbReference>
<feature type="region of interest" description="Disordered" evidence="1">
    <location>
        <begin position="59"/>
        <end position="97"/>
    </location>
</feature>
<accession>A0A5B7K4L7</accession>
<keyword evidence="3" id="KW-1185">Reference proteome</keyword>
<reference evidence="2 3" key="1">
    <citation type="submission" date="2019-05" db="EMBL/GenBank/DDBJ databases">
        <title>Another draft genome of Portunus trituberculatus and its Hox gene families provides insights of decapod evolution.</title>
        <authorList>
            <person name="Jeong J.-H."/>
            <person name="Song I."/>
            <person name="Kim S."/>
            <person name="Choi T."/>
            <person name="Kim D."/>
            <person name="Ryu S."/>
            <person name="Kim W."/>
        </authorList>
    </citation>
    <scope>NUCLEOTIDE SEQUENCE [LARGE SCALE GENOMIC DNA]</scope>
    <source>
        <tissue evidence="2">Muscle</tissue>
    </source>
</reference>
<proteinExistence type="predicted"/>